<proteinExistence type="predicted"/>
<sequence length="195" mass="20799">MKTTKGLAIVVVALLAQVALAQPQTDVEVTKGQDQTTVKGLTRMTATVVGIDRATRTVTLKTRQGKIVELEVTEEARNFDQIALGDVVTVAYSESLTVSLMKEKGIASHTEQGSEQRSAPGAKPGGKIGREVTIVADVVAVNQKTKTVTLKGPKGNTVDLKVEDPERLKRIHKGDQVEAVYTEALAISVEPAAKK</sequence>
<keyword evidence="2" id="KW-0732">Signal</keyword>
<evidence type="ECO:0000256" key="1">
    <source>
        <dbReference type="SAM" id="MobiDB-lite"/>
    </source>
</evidence>
<dbReference type="OrthoDB" id="8684916at2"/>
<feature type="signal peptide" evidence="2">
    <location>
        <begin position="1"/>
        <end position="21"/>
    </location>
</feature>
<evidence type="ECO:0000313" key="4">
    <source>
        <dbReference type="Proteomes" id="UP000219522"/>
    </source>
</evidence>
<organism evidence="3 4">
    <name type="scientific">Caballeronia arationis</name>
    <dbReference type="NCBI Taxonomy" id="1777142"/>
    <lineage>
        <taxon>Bacteria</taxon>
        <taxon>Pseudomonadati</taxon>
        <taxon>Pseudomonadota</taxon>
        <taxon>Betaproteobacteria</taxon>
        <taxon>Burkholderiales</taxon>
        <taxon>Burkholderiaceae</taxon>
        <taxon>Caballeronia</taxon>
    </lineage>
</organism>
<dbReference type="RefSeq" id="WP_062640400.1">
    <property type="nucleotide sequence ID" value="NZ_FCOG02000082.1"/>
</dbReference>
<gene>
    <name evidence="3" type="ORF">SAMN05446927_7502</name>
</gene>
<dbReference type="EMBL" id="OCSU01000003">
    <property type="protein sequence ID" value="SOE88876.1"/>
    <property type="molecule type" value="Genomic_DNA"/>
</dbReference>
<dbReference type="AlphaFoldDB" id="A0A7Z7IDS3"/>
<keyword evidence="4" id="KW-1185">Reference proteome</keyword>
<protein>
    <recommendedName>
        <fullName evidence="5">DUF5666 domain-containing protein</fullName>
    </recommendedName>
</protein>
<reference evidence="3 4" key="1">
    <citation type="submission" date="2017-09" db="EMBL/GenBank/DDBJ databases">
        <authorList>
            <person name="Varghese N."/>
            <person name="Submissions S."/>
        </authorList>
    </citation>
    <scope>NUCLEOTIDE SEQUENCE [LARGE SCALE GENOMIC DNA]</scope>
    <source>
        <strain evidence="3 4">OK806</strain>
    </source>
</reference>
<accession>A0A7Z7IDS3</accession>
<comment type="caution">
    <text evidence="3">The sequence shown here is derived from an EMBL/GenBank/DDBJ whole genome shotgun (WGS) entry which is preliminary data.</text>
</comment>
<dbReference type="Proteomes" id="UP000219522">
    <property type="component" value="Unassembled WGS sequence"/>
</dbReference>
<evidence type="ECO:0008006" key="5">
    <source>
        <dbReference type="Google" id="ProtNLM"/>
    </source>
</evidence>
<evidence type="ECO:0000313" key="3">
    <source>
        <dbReference type="EMBL" id="SOE88876.1"/>
    </source>
</evidence>
<name>A0A7Z7IDS3_9BURK</name>
<feature type="region of interest" description="Disordered" evidence="1">
    <location>
        <begin position="107"/>
        <end position="127"/>
    </location>
</feature>
<feature type="chain" id="PRO_5031573393" description="DUF5666 domain-containing protein" evidence="2">
    <location>
        <begin position="22"/>
        <end position="195"/>
    </location>
</feature>
<evidence type="ECO:0000256" key="2">
    <source>
        <dbReference type="SAM" id="SignalP"/>
    </source>
</evidence>